<dbReference type="EMBL" id="AP012547">
    <property type="protein sequence ID" value="BAO29372.1"/>
    <property type="molecule type" value="Genomic_DNA"/>
</dbReference>
<dbReference type="HOGENOM" id="CLU_1947730_0_0_4"/>
<keyword evidence="2" id="KW-1185">Reference proteome</keyword>
<accession>W0SEL9</accession>
<dbReference type="AlphaFoldDB" id="W0SEL9"/>
<dbReference type="STRING" id="1223802.SUTH_01579"/>
<reference evidence="1 2" key="1">
    <citation type="journal article" date="2014" name="Syst. Appl. Microbiol.">
        <title>Complete genomes of freshwater sulfur oxidizers Sulfuricella denitrificans skB26 and Sulfuritalea hydrogenivorans sk43H: genetic insights into the sulfur oxidation pathway of betaproteobacteria.</title>
        <authorList>
            <person name="Watanabe T."/>
            <person name="Kojima H."/>
            <person name="Fukui M."/>
        </authorList>
    </citation>
    <scope>NUCLEOTIDE SEQUENCE [LARGE SCALE GENOMIC DNA]</scope>
    <source>
        <strain evidence="1">DSM22779</strain>
    </source>
</reference>
<organism evidence="1 2">
    <name type="scientific">Sulfuritalea hydrogenivorans sk43H</name>
    <dbReference type="NCBI Taxonomy" id="1223802"/>
    <lineage>
        <taxon>Bacteria</taxon>
        <taxon>Pseudomonadati</taxon>
        <taxon>Pseudomonadota</taxon>
        <taxon>Betaproteobacteria</taxon>
        <taxon>Nitrosomonadales</taxon>
        <taxon>Sterolibacteriaceae</taxon>
        <taxon>Sulfuritalea</taxon>
    </lineage>
</organism>
<sequence length="129" mass="13924">MSAGKVLNALYGAIDLNDLDDKTLGELDDAEHINLQLSNTAEIMQGLATLICQDPDRGPDGIRSGALQEPAEIATMLWMFSTNISDLVAAAEIAHEAAFVISKRRENTAIVALSDVVVREIDRASIKFL</sequence>
<dbReference type="KEGG" id="shd:SUTH_01579"/>
<dbReference type="Proteomes" id="UP000031637">
    <property type="component" value="Chromosome"/>
</dbReference>
<proteinExistence type="predicted"/>
<evidence type="ECO:0000313" key="1">
    <source>
        <dbReference type="EMBL" id="BAO29372.1"/>
    </source>
</evidence>
<protein>
    <submittedName>
        <fullName evidence="1">Uncharacterized protein</fullName>
    </submittedName>
</protein>
<gene>
    <name evidence="1" type="ORF">SUTH_01579</name>
</gene>
<dbReference type="RefSeq" id="WP_041098360.1">
    <property type="nucleotide sequence ID" value="NZ_AP012547.1"/>
</dbReference>
<evidence type="ECO:0000313" key="2">
    <source>
        <dbReference type="Proteomes" id="UP000031637"/>
    </source>
</evidence>
<name>W0SEL9_9PROT</name>